<protein>
    <submittedName>
        <fullName evidence="1">Uncharacterized protein</fullName>
    </submittedName>
</protein>
<evidence type="ECO:0000313" key="1">
    <source>
        <dbReference type="EMBL" id="TMS57107.1"/>
    </source>
</evidence>
<comment type="caution">
    <text evidence="1">The sequence shown here is derived from an EMBL/GenBank/DDBJ whole genome shotgun (WGS) entry which is preliminary data.</text>
</comment>
<evidence type="ECO:0000313" key="2">
    <source>
        <dbReference type="Proteomes" id="UP000004277"/>
    </source>
</evidence>
<sequence>MKPDIAPDPVAAGSPDTERSLVTVPVSGPAYSTYFKCLASGVVWLLAWYGWHAAALMSGMHVPLAREHPGMLLLTGGAACLLLLSWWHFLTSTTTVDAHGIRQTGIIDRSVDWEALRHARLIGLPFLERLFPPRLVLQTRQGHFVTFHGGTLALLEAFAHIAAAGHTGRTHHTGRATDAR</sequence>
<accession>A0ACD3SLL7</accession>
<organism evidence="1 2">
    <name type="scientific">Imbroritus primus</name>
    <dbReference type="NCBI Taxonomy" id="3058603"/>
    <lineage>
        <taxon>Bacteria</taxon>
        <taxon>Pseudomonadati</taxon>
        <taxon>Pseudomonadota</taxon>
        <taxon>Betaproteobacteria</taxon>
        <taxon>Burkholderiales</taxon>
        <taxon>Burkholderiaceae</taxon>
        <taxon>Imbroritus</taxon>
    </lineage>
</organism>
<name>A0ACD3SLL7_9BURK</name>
<gene>
    <name evidence="1" type="ORF">MW7_014200</name>
</gene>
<proteinExistence type="predicted"/>
<dbReference type="EMBL" id="AKCV02000025">
    <property type="protein sequence ID" value="TMS57107.1"/>
    <property type="molecule type" value="Genomic_DNA"/>
</dbReference>
<reference evidence="1" key="1">
    <citation type="submission" date="2019-05" db="EMBL/GenBank/DDBJ databases">
        <title>Revised genome assembly of Burkholderiaceae (previously Ralstonia) sp. PBA.</title>
        <authorList>
            <person name="Gan H.M."/>
        </authorList>
    </citation>
    <scope>NUCLEOTIDE SEQUENCE</scope>
    <source>
        <strain evidence="1">PBA</strain>
    </source>
</reference>
<keyword evidence="2" id="KW-1185">Reference proteome</keyword>
<dbReference type="Proteomes" id="UP000004277">
    <property type="component" value="Unassembled WGS sequence"/>
</dbReference>